<comment type="caution">
    <text evidence="2">The sequence shown here is derived from an EMBL/GenBank/DDBJ whole genome shotgun (WGS) entry which is preliminary data.</text>
</comment>
<evidence type="ECO:0000256" key="1">
    <source>
        <dbReference type="SAM" id="Phobius"/>
    </source>
</evidence>
<name>A0ABP3FQ41_9ACTN</name>
<evidence type="ECO:0000313" key="3">
    <source>
        <dbReference type="Proteomes" id="UP001501822"/>
    </source>
</evidence>
<keyword evidence="3" id="KW-1185">Reference proteome</keyword>
<accession>A0ABP3FQ41</accession>
<dbReference type="Proteomes" id="UP001501822">
    <property type="component" value="Unassembled WGS sequence"/>
</dbReference>
<evidence type="ECO:0008006" key="4">
    <source>
        <dbReference type="Google" id="ProtNLM"/>
    </source>
</evidence>
<evidence type="ECO:0000313" key="2">
    <source>
        <dbReference type="EMBL" id="GAA0321580.1"/>
    </source>
</evidence>
<organism evidence="2 3">
    <name type="scientific">Actinoallomurus spadix</name>
    <dbReference type="NCBI Taxonomy" id="79912"/>
    <lineage>
        <taxon>Bacteria</taxon>
        <taxon>Bacillati</taxon>
        <taxon>Actinomycetota</taxon>
        <taxon>Actinomycetes</taxon>
        <taxon>Streptosporangiales</taxon>
        <taxon>Thermomonosporaceae</taxon>
        <taxon>Actinoallomurus</taxon>
    </lineage>
</organism>
<feature type="transmembrane region" description="Helical" evidence="1">
    <location>
        <begin position="653"/>
        <end position="677"/>
    </location>
</feature>
<keyword evidence="1" id="KW-0472">Membrane</keyword>
<protein>
    <recommendedName>
        <fullName evidence="4">Membrane-associated oxidoreductase</fullName>
    </recommendedName>
</protein>
<proteinExistence type="predicted"/>
<dbReference type="EMBL" id="BAAABM010000007">
    <property type="protein sequence ID" value="GAA0321580.1"/>
    <property type="molecule type" value="Genomic_DNA"/>
</dbReference>
<keyword evidence="1" id="KW-0812">Transmembrane</keyword>
<sequence>MSLDHLTEAEKLVWRMSRTGDWADLRAGDPGADDVAGGTSWGPERTVDAEVIRALLLGAAGAEPGHHPALRLRGARVTGRLDLMGASVEYALVCEGCHFEEPLRFVEASTRTVRITGSRLPAFNGARLRLDGILNLQQSRIERGVRLDRAKVTGEVFLRGATVGADDAGVALAADGMTVDGNVECDEGFTADGAVRLRGARLTGSMSLIRARLSCPGGRALDGSNLTIDGWLAVRAATVTGRFGLQNARIAGWIDLAAARLSNPGGDAFTAGGLAVDGGVWCHRGFSAEGAVRLVGARLGGNLTLTGARLDTPGGTALNVARASMADLDADGLTARGVVIMAGAEIARRVTLRDARLGDGPDDTALDADGVTTGTLVMRGLEARGAVLIRTARISGRMTLADARLSASGIALRLSRTEIGADVFCHRMTVEGRVKLTGARIGRELILDRVRFVPPGDGVALDARTITVGELTLTGPVEGAVQLDHARVGVLRDDPDHWPSALSLDGFTYDALEPRLSAAERLTWLSRDPGGCPPQPYEQLAAFYARIGQPGQARRVLYARELHQRRTMSRVGRVWSFLQDAAVGYGYRSWRAVAWLALLLMVGSVVYGFAPPAPLKAGEAPHFNPVMYTLDLLLPIVDLGQQNAFNPAGAQQWFSYILVAAGWVLATTIAAGAARVITRR</sequence>
<dbReference type="RefSeq" id="WP_252804684.1">
    <property type="nucleotide sequence ID" value="NZ_BAAABM010000007.1"/>
</dbReference>
<reference evidence="3" key="1">
    <citation type="journal article" date="2019" name="Int. J. Syst. Evol. Microbiol.">
        <title>The Global Catalogue of Microorganisms (GCM) 10K type strain sequencing project: providing services to taxonomists for standard genome sequencing and annotation.</title>
        <authorList>
            <consortium name="The Broad Institute Genomics Platform"/>
            <consortium name="The Broad Institute Genome Sequencing Center for Infectious Disease"/>
            <person name="Wu L."/>
            <person name="Ma J."/>
        </authorList>
    </citation>
    <scope>NUCLEOTIDE SEQUENCE [LARGE SCALE GENOMIC DNA]</scope>
    <source>
        <strain evidence="3">JCM 3146</strain>
    </source>
</reference>
<keyword evidence="1" id="KW-1133">Transmembrane helix</keyword>
<gene>
    <name evidence="2" type="ORF">GCM10010151_09190</name>
</gene>